<dbReference type="Gene3D" id="3.40.50.2000">
    <property type="entry name" value="Glycogen Phosphorylase B"/>
    <property type="match status" value="1"/>
</dbReference>
<organism evidence="1 2">
    <name type="scientific">Scandinavium hiltneri</name>
    <dbReference type="NCBI Taxonomy" id="2926519"/>
    <lineage>
        <taxon>Bacteria</taxon>
        <taxon>Pseudomonadati</taxon>
        <taxon>Pseudomonadota</taxon>
        <taxon>Gammaproteobacteria</taxon>
        <taxon>Enterobacterales</taxon>
        <taxon>Enterobacteriaceae</taxon>
        <taxon>Scandinavium</taxon>
    </lineage>
</organism>
<keyword evidence="2" id="KW-1185">Reference proteome</keyword>
<gene>
    <name evidence="1" type="ORF">MUU47_10265</name>
</gene>
<comment type="caution">
    <text evidence="1">The sequence shown here is derived from an EMBL/GenBank/DDBJ whole genome shotgun (WGS) entry which is preliminary data.</text>
</comment>
<name>A0ABT2E0V6_9ENTR</name>
<dbReference type="SUPFAM" id="SSF53756">
    <property type="entry name" value="UDP-Glycosyltransferase/glycogen phosphorylase"/>
    <property type="match status" value="1"/>
</dbReference>
<evidence type="ECO:0000313" key="2">
    <source>
        <dbReference type="Proteomes" id="UP001205357"/>
    </source>
</evidence>
<dbReference type="RefSeq" id="WP_258988096.1">
    <property type="nucleotide sequence ID" value="NZ_JALIGE010000072.1"/>
</dbReference>
<evidence type="ECO:0008006" key="3">
    <source>
        <dbReference type="Google" id="ProtNLM"/>
    </source>
</evidence>
<dbReference type="Proteomes" id="UP001205357">
    <property type="component" value="Unassembled WGS sequence"/>
</dbReference>
<dbReference type="EMBL" id="JALIGE010000072">
    <property type="protein sequence ID" value="MCS2161494.1"/>
    <property type="molecule type" value="Genomic_DNA"/>
</dbReference>
<protein>
    <recommendedName>
        <fullName evidence="3">Glycosyltransferase</fullName>
    </recommendedName>
</protein>
<reference evidence="1 2" key="1">
    <citation type="submission" date="2022-04" db="EMBL/GenBank/DDBJ databases">
        <title>Proposal of a three novel species of Scandinavium, Scandinavium hiltneri, Scandinavium manionii, Scandinavium tedordense.</title>
        <authorList>
            <person name="Maddock D.W."/>
            <person name="Brady C.L."/>
            <person name="Denman S."/>
            <person name="Arnold D."/>
        </authorList>
    </citation>
    <scope>NUCLEOTIDE SEQUENCE [LARGE SCALE GENOMIC DNA]</scope>
    <source>
        <strain evidence="1 2">H11S7</strain>
    </source>
</reference>
<sequence>MVVVYLSPVNWDSIAQRPHFFADFITAYDVKKVIWVEPLPSRFPKYSDIRTRLIGVESKSIEKHPKIDVIRVENVVPIEPFNNLYKIINEKTIKKFITDLSSRIGDQKAILVVGKPSILSLEVINNVVFSNVIADVMDDYPHFFKGKARESVSNLLSKLLNKVNVSMFSSTGLLKKYSNVTNDSVLVMNACSETFYSNLKDNEVDKGFSLTNTITYGYVGSVAKWFDWQFIEKLAVNRPNSKIVIVGPLYVKPDTVPDNVIIKSAIDYKDIPSLIRTFTYGIIPFQINELTESVDPVKYYEYIAAGIPVISTSFGEMRCRVENGFAVNLEQHLAGIEPIVEEPVFWGDRFKFLNEGYLRAKKL</sequence>
<proteinExistence type="predicted"/>
<accession>A0ABT2E0V6</accession>
<evidence type="ECO:0000313" key="1">
    <source>
        <dbReference type="EMBL" id="MCS2161494.1"/>
    </source>
</evidence>